<organism evidence="2 3">
    <name type="scientific">Paenibacillus cisolokensis</name>
    <dbReference type="NCBI Taxonomy" id="1658519"/>
    <lineage>
        <taxon>Bacteria</taxon>
        <taxon>Bacillati</taxon>
        <taxon>Bacillota</taxon>
        <taxon>Bacilli</taxon>
        <taxon>Bacillales</taxon>
        <taxon>Paenibacillaceae</taxon>
        <taxon>Paenibacillus</taxon>
    </lineage>
</organism>
<comment type="caution">
    <text evidence="2">The sequence shown here is derived from an EMBL/GenBank/DDBJ whole genome shotgun (WGS) entry which is preliminary data.</text>
</comment>
<reference evidence="2 3" key="1">
    <citation type="submission" date="2021-04" db="EMBL/GenBank/DDBJ databases">
        <title>Draft genome sequence of Paenibacillus cisolokensis, LC2-13A.</title>
        <authorList>
            <person name="Uke A."/>
            <person name="Chhe C."/>
            <person name="Baramee S."/>
            <person name="Kosugi A."/>
        </authorList>
    </citation>
    <scope>NUCLEOTIDE SEQUENCE [LARGE SCALE GENOMIC DNA]</scope>
    <source>
        <strain evidence="2 3">LC2-13A</strain>
    </source>
</reference>
<dbReference type="RefSeq" id="WP_213531450.1">
    <property type="nucleotide sequence ID" value="NZ_BOVJ01000217.1"/>
</dbReference>
<dbReference type="EMBL" id="BOVJ01000217">
    <property type="protein sequence ID" value="GIQ66834.1"/>
    <property type="molecule type" value="Genomic_DNA"/>
</dbReference>
<sequence>MKRTIGIFGKTQSAIDAVEALQAEGFDKNEIKVLVKDAERSRRIESETDIDADEMEELAEDGPERAWPYGDGIGIWAVPGAVGSGTQVSGGPYSAGAGGFAIASVLFGDEDRYEVVLQSLGLNDNEAKACRDALKNGAAVVVAESEGADDGSGGPDLSPGGDAEAVFRRCGAEQII</sequence>
<feature type="domain" description="General stress protein 17M-like" evidence="1">
    <location>
        <begin position="4"/>
        <end position="53"/>
    </location>
</feature>
<evidence type="ECO:0000313" key="2">
    <source>
        <dbReference type="EMBL" id="GIQ66834.1"/>
    </source>
</evidence>
<accession>A0ABQ4NF65</accession>
<proteinExistence type="predicted"/>
<gene>
    <name evidence="2" type="ORF">PACILC2_54020</name>
</gene>
<evidence type="ECO:0000313" key="3">
    <source>
        <dbReference type="Proteomes" id="UP000680304"/>
    </source>
</evidence>
<dbReference type="Proteomes" id="UP000680304">
    <property type="component" value="Unassembled WGS sequence"/>
</dbReference>
<keyword evidence="3" id="KW-1185">Reference proteome</keyword>
<dbReference type="Pfam" id="PF11181">
    <property type="entry name" value="YflT"/>
    <property type="match status" value="1"/>
</dbReference>
<protein>
    <recommendedName>
        <fullName evidence="1">General stress protein 17M-like domain-containing protein</fullName>
    </recommendedName>
</protein>
<name>A0ABQ4NF65_9BACL</name>
<evidence type="ECO:0000259" key="1">
    <source>
        <dbReference type="Pfam" id="PF11181"/>
    </source>
</evidence>
<dbReference type="InterPro" id="IPR025889">
    <property type="entry name" value="GSP17M-like_dom"/>
</dbReference>